<dbReference type="PANTHER" id="PTHR38454:SF1">
    <property type="entry name" value="INTEGRAL MEMBRANE PROTEIN"/>
    <property type="match status" value="1"/>
</dbReference>
<keyword evidence="2" id="KW-1185">Reference proteome</keyword>
<evidence type="ECO:0000313" key="1">
    <source>
        <dbReference type="EMBL" id="APU70244.1"/>
    </source>
</evidence>
<dbReference type="OrthoDB" id="9772884at2"/>
<dbReference type="PANTHER" id="PTHR38454">
    <property type="entry name" value="INTEGRAL MEMBRANE PROTEIN-RELATED"/>
    <property type="match status" value="1"/>
</dbReference>
<dbReference type="Proteomes" id="UP000186230">
    <property type="component" value="Chromosome"/>
</dbReference>
<dbReference type="RefSeq" id="WP_083645790.1">
    <property type="nucleotide sequence ID" value="NZ_AMRU01000004.1"/>
</dbReference>
<evidence type="ECO:0000313" key="2">
    <source>
        <dbReference type="Proteomes" id="UP000186230"/>
    </source>
</evidence>
<reference evidence="1 2" key="1">
    <citation type="submission" date="2016-07" db="EMBL/GenBank/DDBJ databases">
        <title>Multi-omics approach to identify versatile polysaccharide utilization systems of a marine flavobacterium Gramella flava.</title>
        <authorList>
            <person name="Tang K."/>
        </authorList>
    </citation>
    <scope>NUCLEOTIDE SEQUENCE [LARGE SCALE GENOMIC DNA]</scope>
    <source>
        <strain evidence="1 2">JLT2011</strain>
    </source>
</reference>
<accession>A0A1L7IAI6</accession>
<name>A0A1L7IAI6_9FLAO</name>
<organism evidence="1 2">
    <name type="scientific">Christiangramia flava JLT2011</name>
    <dbReference type="NCBI Taxonomy" id="1229726"/>
    <lineage>
        <taxon>Bacteria</taxon>
        <taxon>Pseudomonadati</taxon>
        <taxon>Bacteroidota</taxon>
        <taxon>Flavobacteriia</taxon>
        <taxon>Flavobacteriales</taxon>
        <taxon>Flavobacteriaceae</taxon>
        <taxon>Christiangramia</taxon>
    </lineage>
</organism>
<dbReference type="STRING" id="1229726.GRFL_3520"/>
<protein>
    <submittedName>
        <fullName evidence="1">Uncharacterized protein</fullName>
    </submittedName>
</protein>
<proteinExistence type="predicted"/>
<dbReference type="KEGG" id="gfl:GRFL_3520"/>
<sequence length="805" mass="90650">MDQFKKFLPHLLVLAGFVILSLFYFSPVLQGKQIFQSDIVQYIGMSKQQNDFREQTGEETYWTDAAFGGMPTFQLGAKFPHNYVKSLDLALRFLPRPADYLFLYFIGFYILLLCMRLNWKLAFLGSLAFGFSTYLIIILGVGHNAKAHAIAYMPLVLAGIIAVFRNRNIWSFLLLTVAMALEIQANHFQMTYYLLLLVVILGIAYLVDAFRKGMIPNFFKSIGVMVVAVVIAIAANATLLLSTQEYTAHSTRGKTGLTINPDGTTKEASGLSFDYITQYSYGIWESFDLFIPRFMGGGNSENVGTDSNIYNAIIKMGASPAQATDFAKNAPLYWGDQPIVAAPAYIGASVIFLFIFALFLVRGRLKWWIVGASILALMLSWGKNFSFLTEFFIEYVPLYNKFRAISSIQVIIELCVPLMAIFGLSRLFSEKLQKEEKLDALKWTGIITGGILLLFLLFKSILFDFAGASDSYYRENFGLDFMRALKDDRKAVFTNDILRSLLLVGFAVAGIWAYLNNKLKKDFLIAGFAILFLADLLPVDFRYVNKEDFVNARVMNQPYQQTQADAQILQDNSHYRVFDVSGDPFNSGRASYFHNALGGYHAAKPGRMQDIYDFYISQNDMDILNMLNVKYFIIPTQDGAPQAQQNPEAFGNAWLVNKIQWVPDANTAIQSLKETDLQKVAVVESDFKPEVSENFSKENTASIQLETYQPDHLTYRFQADSPQFAVFSETYYQPGWNAYIDGNPASHVRVDYLLRGMNIPAGDHTIEFKFEPAVIQTGGTITMISAILIGLILLGGIGLKLKKRR</sequence>
<dbReference type="EMBL" id="CP016359">
    <property type="protein sequence ID" value="APU70244.1"/>
    <property type="molecule type" value="Genomic_DNA"/>
</dbReference>
<dbReference type="InterPro" id="IPR018580">
    <property type="entry name" value="Uncharacterised_YfhO"/>
</dbReference>
<gene>
    <name evidence="1" type="ORF">GRFL_3520</name>
</gene>
<dbReference type="AlphaFoldDB" id="A0A1L7IAI6"/>
<dbReference type="Pfam" id="PF09586">
    <property type="entry name" value="YfhO"/>
    <property type="match status" value="1"/>
</dbReference>